<sequence>VVESSGPVDGDVRLLLINRGAFVSRTHRASCGELAELKQTVEHRTVLSNIDYSASLTSLHLLAVLGHVVRPDRPQELDVVVTVVLGHLLTAVHINVTHINLHFPVQSIVEEEVVCHADPVWFHRMTLAIVVVPHIAYVRGEQTSSRGLQERDMALLLNATR</sequence>
<proteinExistence type="predicted"/>
<evidence type="ECO:0000313" key="1">
    <source>
        <dbReference type="Ensembl" id="ENSSFAP00005040745.1"/>
    </source>
</evidence>
<reference evidence="1" key="2">
    <citation type="submission" date="2025-08" db="UniProtKB">
        <authorList>
            <consortium name="Ensembl"/>
        </authorList>
    </citation>
    <scope>IDENTIFICATION</scope>
</reference>
<reference evidence="1" key="3">
    <citation type="submission" date="2025-09" db="UniProtKB">
        <authorList>
            <consortium name="Ensembl"/>
        </authorList>
    </citation>
    <scope>IDENTIFICATION</scope>
</reference>
<dbReference type="InParanoid" id="A0A672III0"/>
<dbReference type="OMA" id="KYWTVLT"/>
<protein>
    <submittedName>
        <fullName evidence="1">Uncharacterized protein</fullName>
    </submittedName>
</protein>
<organism evidence="1 2">
    <name type="scientific">Salarias fasciatus</name>
    <name type="common">Jewelled blenny</name>
    <name type="synonym">Blennius fasciatus</name>
    <dbReference type="NCBI Taxonomy" id="181472"/>
    <lineage>
        <taxon>Eukaryota</taxon>
        <taxon>Metazoa</taxon>
        <taxon>Chordata</taxon>
        <taxon>Craniata</taxon>
        <taxon>Vertebrata</taxon>
        <taxon>Euteleostomi</taxon>
        <taxon>Actinopterygii</taxon>
        <taxon>Neopterygii</taxon>
        <taxon>Teleostei</taxon>
        <taxon>Neoteleostei</taxon>
        <taxon>Acanthomorphata</taxon>
        <taxon>Ovalentaria</taxon>
        <taxon>Blenniimorphae</taxon>
        <taxon>Blenniiformes</taxon>
        <taxon>Blennioidei</taxon>
        <taxon>Blenniidae</taxon>
        <taxon>Salariinae</taxon>
        <taxon>Salarias</taxon>
    </lineage>
</organism>
<dbReference type="Ensembl" id="ENSSFAT00005042245.1">
    <property type="protein sequence ID" value="ENSSFAP00005040745.1"/>
    <property type="gene ID" value="ENSSFAG00005020300.1"/>
</dbReference>
<dbReference type="AlphaFoldDB" id="A0A672III0"/>
<reference evidence="1" key="1">
    <citation type="submission" date="2019-06" db="EMBL/GenBank/DDBJ databases">
        <authorList>
            <consortium name="Wellcome Sanger Institute Data Sharing"/>
        </authorList>
    </citation>
    <scope>NUCLEOTIDE SEQUENCE [LARGE SCALE GENOMIC DNA]</scope>
</reference>
<evidence type="ECO:0000313" key="2">
    <source>
        <dbReference type="Proteomes" id="UP000472267"/>
    </source>
</evidence>
<name>A0A672III0_SALFA</name>
<accession>A0A672III0</accession>
<keyword evidence="2" id="KW-1185">Reference proteome</keyword>
<dbReference type="Proteomes" id="UP000472267">
    <property type="component" value="Chromosome 22"/>
</dbReference>